<feature type="non-terminal residue" evidence="1">
    <location>
        <position position="1"/>
    </location>
</feature>
<dbReference type="EMBL" id="BKCJ011427344">
    <property type="protein sequence ID" value="GFD32715.1"/>
    <property type="molecule type" value="Genomic_DNA"/>
</dbReference>
<dbReference type="AlphaFoldDB" id="A0A699VBH4"/>
<accession>A0A699VBH4</accession>
<sequence>LMIRVKLREPIGVRGCATWDLDKVTWGGRGECIGTVLMGASVQEGCMGVKGFWRENRLEGG</sequence>
<gene>
    <name evidence="1" type="ORF">Tci_904684</name>
</gene>
<comment type="caution">
    <text evidence="1">The sequence shown here is derived from an EMBL/GenBank/DDBJ whole genome shotgun (WGS) entry which is preliminary data.</text>
</comment>
<evidence type="ECO:0000313" key="1">
    <source>
        <dbReference type="EMBL" id="GFD32715.1"/>
    </source>
</evidence>
<reference evidence="1" key="1">
    <citation type="journal article" date="2019" name="Sci. Rep.">
        <title>Draft genome of Tanacetum cinerariifolium, the natural source of mosquito coil.</title>
        <authorList>
            <person name="Yamashiro T."/>
            <person name="Shiraishi A."/>
            <person name="Satake H."/>
            <person name="Nakayama K."/>
        </authorList>
    </citation>
    <scope>NUCLEOTIDE SEQUENCE</scope>
</reference>
<organism evidence="1">
    <name type="scientific">Tanacetum cinerariifolium</name>
    <name type="common">Dalmatian daisy</name>
    <name type="synonym">Chrysanthemum cinerariifolium</name>
    <dbReference type="NCBI Taxonomy" id="118510"/>
    <lineage>
        <taxon>Eukaryota</taxon>
        <taxon>Viridiplantae</taxon>
        <taxon>Streptophyta</taxon>
        <taxon>Embryophyta</taxon>
        <taxon>Tracheophyta</taxon>
        <taxon>Spermatophyta</taxon>
        <taxon>Magnoliopsida</taxon>
        <taxon>eudicotyledons</taxon>
        <taxon>Gunneridae</taxon>
        <taxon>Pentapetalae</taxon>
        <taxon>asterids</taxon>
        <taxon>campanulids</taxon>
        <taxon>Asterales</taxon>
        <taxon>Asteraceae</taxon>
        <taxon>Asteroideae</taxon>
        <taxon>Anthemideae</taxon>
        <taxon>Anthemidinae</taxon>
        <taxon>Tanacetum</taxon>
    </lineage>
</organism>
<name>A0A699VBH4_TANCI</name>
<protein>
    <submittedName>
        <fullName evidence="1">Uncharacterized protein</fullName>
    </submittedName>
</protein>
<proteinExistence type="predicted"/>